<name>A0A6H9YUP7_9ACTN</name>
<comment type="caution">
    <text evidence="7">The sequence shown here is derived from an EMBL/GenBank/DDBJ whole genome shotgun (WGS) entry which is preliminary data.</text>
</comment>
<keyword evidence="2 5" id="KW-0812">Transmembrane</keyword>
<evidence type="ECO:0000256" key="4">
    <source>
        <dbReference type="ARBA" id="ARBA00023136"/>
    </source>
</evidence>
<feature type="transmembrane region" description="Helical" evidence="5">
    <location>
        <begin position="46"/>
        <end position="66"/>
    </location>
</feature>
<feature type="transmembrane region" description="Helical" evidence="5">
    <location>
        <begin position="6"/>
        <end position="25"/>
    </location>
</feature>
<dbReference type="AlphaFoldDB" id="A0A6H9YUP7"/>
<dbReference type="UniPathway" id="UPA00895"/>
<accession>A0A6H9YUP7</accession>
<evidence type="ECO:0000256" key="1">
    <source>
        <dbReference type="ARBA" id="ARBA00004141"/>
    </source>
</evidence>
<dbReference type="InterPro" id="IPR036249">
    <property type="entry name" value="Thioredoxin-like_sf"/>
</dbReference>
<dbReference type="SUPFAM" id="SSF52833">
    <property type="entry name" value="Thioredoxin-like"/>
    <property type="match status" value="1"/>
</dbReference>
<dbReference type="Gene3D" id="3.40.30.10">
    <property type="entry name" value="Glutaredoxin"/>
    <property type="match status" value="1"/>
</dbReference>
<keyword evidence="8" id="KW-1185">Reference proteome</keyword>
<dbReference type="GO" id="GO:0016020">
    <property type="term" value="C:membrane"/>
    <property type="evidence" value="ECO:0007669"/>
    <property type="project" value="UniProtKB-SubCell"/>
</dbReference>
<organism evidence="7 8">
    <name type="scientific">Actinomadura rudentiformis</name>
    <dbReference type="NCBI Taxonomy" id="359158"/>
    <lineage>
        <taxon>Bacteria</taxon>
        <taxon>Bacillati</taxon>
        <taxon>Actinomycetota</taxon>
        <taxon>Actinomycetes</taxon>
        <taxon>Streptosporangiales</taxon>
        <taxon>Thermomonosporaceae</taxon>
        <taxon>Actinomadura</taxon>
    </lineage>
</organism>
<dbReference type="EMBL" id="WBMT01000009">
    <property type="protein sequence ID" value="KAB2347396.1"/>
    <property type="molecule type" value="Genomic_DNA"/>
</dbReference>
<dbReference type="InterPro" id="IPR009908">
    <property type="entry name" value="Methylamine_util_MauE"/>
</dbReference>
<feature type="transmembrane region" description="Helical" evidence="5">
    <location>
        <begin position="113"/>
        <end position="134"/>
    </location>
</feature>
<proteinExistence type="predicted"/>
<reference evidence="7 8" key="1">
    <citation type="submission" date="2019-09" db="EMBL/GenBank/DDBJ databases">
        <title>Actinomadura physcomitrii sp. nov., a novel actinomycete isolated from moss [Physcomitrium sphaericum (Ludw) Fuernr].</title>
        <authorList>
            <person name="Zhuang X."/>
            <person name="Liu C."/>
        </authorList>
    </citation>
    <scope>NUCLEOTIDE SEQUENCE [LARGE SCALE GENOMIC DNA]</scope>
    <source>
        <strain evidence="7 8">HMC1</strain>
    </source>
</reference>
<dbReference type="OrthoDB" id="3679622at2"/>
<dbReference type="GO" id="GO:0030416">
    <property type="term" value="P:methylamine metabolic process"/>
    <property type="evidence" value="ECO:0007669"/>
    <property type="project" value="InterPro"/>
</dbReference>
<evidence type="ECO:0000256" key="3">
    <source>
        <dbReference type="ARBA" id="ARBA00022989"/>
    </source>
</evidence>
<evidence type="ECO:0000256" key="2">
    <source>
        <dbReference type="ARBA" id="ARBA00022692"/>
    </source>
</evidence>
<protein>
    <recommendedName>
        <fullName evidence="6">Methylamine utilisation protein MauE domain-containing protein</fullName>
    </recommendedName>
</protein>
<keyword evidence="4 5" id="KW-0472">Membrane</keyword>
<dbReference type="RefSeq" id="WP_151562198.1">
    <property type="nucleotide sequence ID" value="NZ_WBMT01000009.1"/>
</dbReference>
<sequence>MTGVAAAAYPALICVLLVAMAGKARDVRGFAAIIDGYRVLPSSRRLAAPAAVAVLAAEATAAVLLIPPGTRLWGAILAAALFTAFLVAMVSVLRRGLRVDCGCFGSAKRSNPVSIRTVVRAGLLLVLAVMTVAVPPAGFSVTHLGLSGLYLCLLAGISRFRRRPVPPESPPPAGLRPGARFRVASAPAPLSGDTRPTLYALISPSCGTCTAMLRAFAAARARTRVIMVSAAEERPVREHLAAHGVADLPLVIDPDVYEANDIAWPPFAVITDAEGTVLAAGGTDTPQRLDTLLSRVTSYRGRVSPGAPA</sequence>
<dbReference type="Proteomes" id="UP000468735">
    <property type="component" value="Unassembled WGS sequence"/>
</dbReference>
<evidence type="ECO:0000256" key="5">
    <source>
        <dbReference type="SAM" id="Phobius"/>
    </source>
</evidence>
<evidence type="ECO:0000313" key="8">
    <source>
        <dbReference type="Proteomes" id="UP000468735"/>
    </source>
</evidence>
<comment type="subcellular location">
    <subcellularLocation>
        <location evidence="1">Membrane</location>
        <topology evidence="1">Multi-pass membrane protein</topology>
    </subcellularLocation>
</comment>
<gene>
    <name evidence="7" type="ORF">F8566_20530</name>
</gene>
<keyword evidence="3 5" id="KW-1133">Transmembrane helix</keyword>
<evidence type="ECO:0000259" key="6">
    <source>
        <dbReference type="Pfam" id="PF07291"/>
    </source>
</evidence>
<evidence type="ECO:0000313" key="7">
    <source>
        <dbReference type="EMBL" id="KAB2347396.1"/>
    </source>
</evidence>
<feature type="transmembrane region" description="Helical" evidence="5">
    <location>
        <begin position="72"/>
        <end position="93"/>
    </location>
</feature>
<dbReference type="Pfam" id="PF07291">
    <property type="entry name" value="MauE"/>
    <property type="match status" value="1"/>
</dbReference>
<feature type="domain" description="Methylamine utilisation protein MauE" evidence="6">
    <location>
        <begin position="4"/>
        <end position="131"/>
    </location>
</feature>